<evidence type="ECO:0000256" key="6">
    <source>
        <dbReference type="ARBA" id="ARBA00023022"/>
    </source>
</evidence>
<evidence type="ECO:0000256" key="3">
    <source>
        <dbReference type="ARBA" id="ARBA00022525"/>
    </source>
</evidence>
<dbReference type="GO" id="GO:0005576">
    <property type="term" value="C:extracellular region"/>
    <property type="evidence" value="ECO:0007669"/>
    <property type="project" value="UniProtKB-SubCell"/>
</dbReference>
<evidence type="ECO:0000256" key="1">
    <source>
        <dbReference type="ARBA" id="ARBA00004613"/>
    </source>
</evidence>
<evidence type="ECO:0000313" key="9">
    <source>
        <dbReference type="EMBL" id="ATU75060.1"/>
    </source>
</evidence>
<comment type="similarity">
    <text evidence="2">Belongs to the pleurocidin family.</text>
</comment>
<keyword evidence="3" id="KW-0964">Secreted</keyword>
<keyword evidence="6" id="KW-0044">Antibiotic</keyword>
<dbReference type="AlphaFoldDB" id="A0A2D3HJX2"/>
<dbReference type="GO" id="GO:0042742">
    <property type="term" value="P:defense response to bacterium"/>
    <property type="evidence" value="ECO:0007669"/>
    <property type="project" value="UniProtKB-KW"/>
</dbReference>
<dbReference type="EMBL" id="KY355638">
    <property type="protein sequence ID" value="ATU75060.1"/>
    <property type="molecule type" value="mRNA"/>
</dbReference>
<feature type="compositionally biased region" description="Polar residues" evidence="7">
    <location>
        <begin position="57"/>
        <end position="70"/>
    </location>
</feature>
<accession>A0A2D3HJX2</accession>
<sequence length="82" mass="9629">MKYVMIFLVLTLVVLMAEPGECFFGRLKAVFRGARQGWKEHRYHRDMRKMAERYGPNWQQKLGGNANPQPEENAEDAPAYQR</sequence>
<dbReference type="Pfam" id="PF08107">
    <property type="entry name" value="Antimicrobial12"/>
    <property type="match status" value="1"/>
</dbReference>
<evidence type="ECO:0000256" key="8">
    <source>
        <dbReference type="SAM" id="SignalP"/>
    </source>
</evidence>
<dbReference type="InterPro" id="IPR012515">
    <property type="entry name" value="Antimicrobial12"/>
</dbReference>
<keyword evidence="5" id="KW-0027">Amidation</keyword>
<feature type="chain" id="PRO_5013642458" evidence="8">
    <location>
        <begin position="23"/>
        <end position="82"/>
    </location>
</feature>
<comment type="subcellular location">
    <subcellularLocation>
        <location evidence="1">Secreted</location>
    </subcellularLocation>
</comment>
<feature type="region of interest" description="Disordered" evidence="7">
    <location>
        <begin position="57"/>
        <end position="82"/>
    </location>
</feature>
<evidence type="ECO:0000256" key="7">
    <source>
        <dbReference type="SAM" id="MobiDB-lite"/>
    </source>
</evidence>
<keyword evidence="8" id="KW-0732">Signal</keyword>
<evidence type="ECO:0000256" key="5">
    <source>
        <dbReference type="ARBA" id="ARBA00022815"/>
    </source>
</evidence>
<evidence type="ECO:0000256" key="4">
    <source>
        <dbReference type="ARBA" id="ARBA00022529"/>
    </source>
</evidence>
<proteinExistence type="evidence at transcript level"/>
<reference evidence="9" key="1">
    <citation type="submission" date="2016-12" db="EMBL/GenBank/DDBJ databases">
        <title>Functional characterization of two novel piscidins from rock bream (Oplegnathus fasciatus).</title>
        <authorList>
            <person name="Bae J.-S."/>
            <person name="Jeong J.-M."/>
            <person name="Choi G.-M."/>
            <person name="Cho D.-H."/>
            <person name="Joo M.-S."/>
            <person name="Park C.-I."/>
        </authorList>
    </citation>
    <scope>NUCLEOTIDE SEQUENCE</scope>
</reference>
<keyword evidence="4" id="KW-0929">Antimicrobial</keyword>
<evidence type="ECO:0000256" key="2">
    <source>
        <dbReference type="ARBA" id="ARBA00007419"/>
    </source>
</evidence>
<name>A0A2D3HJX2_OPLFA</name>
<feature type="signal peptide" evidence="8">
    <location>
        <begin position="1"/>
        <end position="22"/>
    </location>
</feature>
<organism evidence="9">
    <name type="scientific">Oplegnathus fasciatus</name>
    <name type="common">Barred knifejaw</name>
    <name type="synonym">Scaradon fasciatus</name>
    <dbReference type="NCBI Taxonomy" id="163134"/>
    <lineage>
        <taxon>Eukaryota</taxon>
        <taxon>Metazoa</taxon>
        <taxon>Chordata</taxon>
        <taxon>Craniata</taxon>
        <taxon>Vertebrata</taxon>
        <taxon>Euteleostomi</taxon>
        <taxon>Actinopterygii</taxon>
        <taxon>Neopterygii</taxon>
        <taxon>Teleostei</taxon>
        <taxon>Neoteleostei</taxon>
        <taxon>Acanthomorphata</taxon>
        <taxon>Eupercaria</taxon>
        <taxon>Centrarchiformes</taxon>
        <taxon>Terapontoidei</taxon>
        <taxon>Oplegnathidae</taxon>
        <taxon>Oplegnathus</taxon>
    </lineage>
</organism>
<protein>
    <submittedName>
        <fullName evidence="9">Piscidin 5</fullName>
    </submittedName>
</protein>